<name>A0A016UQS3_9BILA</name>
<keyword evidence="2" id="KW-1185">Reference proteome</keyword>
<evidence type="ECO:0000313" key="2">
    <source>
        <dbReference type="Proteomes" id="UP000024635"/>
    </source>
</evidence>
<dbReference type="EMBL" id="JARK01001367">
    <property type="protein sequence ID" value="EYC17182.1"/>
    <property type="molecule type" value="Genomic_DNA"/>
</dbReference>
<comment type="caution">
    <text evidence="1">The sequence shown here is derived from an EMBL/GenBank/DDBJ whole genome shotgun (WGS) entry which is preliminary data.</text>
</comment>
<organism evidence="1 2">
    <name type="scientific">Ancylostoma ceylanicum</name>
    <dbReference type="NCBI Taxonomy" id="53326"/>
    <lineage>
        <taxon>Eukaryota</taxon>
        <taxon>Metazoa</taxon>
        <taxon>Ecdysozoa</taxon>
        <taxon>Nematoda</taxon>
        <taxon>Chromadorea</taxon>
        <taxon>Rhabditida</taxon>
        <taxon>Rhabditina</taxon>
        <taxon>Rhabditomorpha</taxon>
        <taxon>Strongyloidea</taxon>
        <taxon>Ancylostomatidae</taxon>
        <taxon>Ancylostomatinae</taxon>
        <taxon>Ancylostoma</taxon>
    </lineage>
</organism>
<sequence>MFGYISIFLHFTFALLLFVENPCVEIHGGSDRSVLHPCTCATQQRYLEGQSLLGVARSVLSTTVLHSKPPPTTEATE</sequence>
<gene>
    <name evidence="1" type="primary">Acey_s0031.g2319</name>
    <name evidence="1" type="ORF">Y032_0031g2319</name>
</gene>
<dbReference type="AlphaFoldDB" id="A0A016UQS3"/>
<reference evidence="2" key="1">
    <citation type="journal article" date="2015" name="Nat. Genet.">
        <title>The genome and transcriptome of the zoonotic hookworm Ancylostoma ceylanicum identify infection-specific gene families.</title>
        <authorList>
            <person name="Schwarz E.M."/>
            <person name="Hu Y."/>
            <person name="Antoshechkin I."/>
            <person name="Miller M.M."/>
            <person name="Sternberg P.W."/>
            <person name="Aroian R.V."/>
        </authorList>
    </citation>
    <scope>NUCLEOTIDE SEQUENCE</scope>
    <source>
        <strain evidence="2">HY135</strain>
    </source>
</reference>
<accession>A0A016UQS3</accession>
<evidence type="ECO:0000313" key="1">
    <source>
        <dbReference type="EMBL" id="EYC17182.1"/>
    </source>
</evidence>
<dbReference type="Proteomes" id="UP000024635">
    <property type="component" value="Unassembled WGS sequence"/>
</dbReference>
<proteinExistence type="predicted"/>
<protein>
    <submittedName>
        <fullName evidence="1">Uncharacterized protein</fullName>
    </submittedName>
</protein>